<proteinExistence type="predicted"/>
<evidence type="ECO:0000313" key="1">
    <source>
        <dbReference type="EMBL" id="SBS93140.1"/>
    </source>
</evidence>
<organism evidence="1 2">
    <name type="scientific">Plasmodium ovale curtisi</name>
    <dbReference type="NCBI Taxonomy" id="864141"/>
    <lineage>
        <taxon>Eukaryota</taxon>
        <taxon>Sar</taxon>
        <taxon>Alveolata</taxon>
        <taxon>Apicomplexa</taxon>
        <taxon>Aconoidasida</taxon>
        <taxon>Haemosporida</taxon>
        <taxon>Plasmodiidae</taxon>
        <taxon>Plasmodium</taxon>
        <taxon>Plasmodium (Plasmodium)</taxon>
    </lineage>
</organism>
<dbReference type="AlphaFoldDB" id="A0A1A8WMR6"/>
<dbReference type="EMBL" id="FLQU01001471">
    <property type="protein sequence ID" value="SBS93140.1"/>
    <property type="molecule type" value="Genomic_DNA"/>
</dbReference>
<dbReference type="Proteomes" id="UP000078560">
    <property type="component" value="Unassembled WGS sequence"/>
</dbReference>
<sequence length="324" mass="38252">MALKIGTDKYTFCINSNYYEILLKYVKDNKTDVDNEQKCENLTTNMMFSNNELAKNICQEFKFLCKSFSKYQYKEAHVNYAFSNYDYDFLNYWLNDKLRENVNNGFIQLKEFYDEIKRQDGNFLYTPKDLEKHLHVIDPNILENMKLIYKLYDNAVKIKSIIDNEVYTSEEEKNKEQESCSKYTKECDENYKEAMHRCLNSNDDFYNALKNFKDAYDIITKPSSNESNACNSSEFYYFPEYDAVLEKKANAIKISSTLLVLSFALPLIYKYTPFGPFLRANINKVKKKWMNSNEYGSELSSLPTDVEGDISDNEEYNIGYFKTN</sequence>
<gene>
    <name evidence="1" type="ORF">POVCU2_0079270</name>
</gene>
<reference evidence="2" key="1">
    <citation type="submission" date="2016-05" db="EMBL/GenBank/DDBJ databases">
        <authorList>
            <person name="Naeem Raeece"/>
        </authorList>
    </citation>
    <scope>NUCLEOTIDE SEQUENCE [LARGE SCALE GENOMIC DNA]</scope>
</reference>
<accession>A0A1A8WMR6</accession>
<name>A0A1A8WMR6_PLAOA</name>
<evidence type="ECO:0000313" key="2">
    <source>
        <dbReference type="Proteomes" id="UP000078560"/>
    </source>
</evidence>
<protein>
    <submittedName>
        <fullName evidence="1">PIR Superfamily Protein</fullName>
    </submittedName>
</protein>